<evidence type="ECO:0000313" key="2">
    <source>
        <dbReference type="EMBL" id="PPK91903.1"/>
    </source>
</evidence>
<comment type="caution">
    <text evidence="2">The sequence shown here is derived from an EMBL/GenBank/DDBJ whole genome shotgun (WGS) entry which is preliminary data.</text>
</comment>
<evidence type="ECO:0000313" key="3">
    <source>
        <dbReference type="Proteomes" id="UP000239485"/>
    </source>
</evidence>
<dbReference type="AlphaFoldDB" id="A0A2S6ICK8"/>
<dbReference type="EMBL" id="PTJD01000020">
    <property type="protein sequence ID" value="PPK91903.1"/>
    <property type="molecule type" value="Genomic_DNA"/>
</dbReference>
<protein>
    <submittedName>
        <fullName evidence="2">Uncharacterized protein</fullName>
    </submittedName>
</protein>
<reference evidence="2 3" key="1">
    <citation type="submission" date="2018-02" db="EMBL/GenBank/DDBJ databases">
        <title>Genomic Encyclopedia of Archaeal and Bacterial Type Strains, Phase II (KMG-II): from individual species to whole genera.</title>
        <authorList>
            <person name="Goeker M."/>
        </authorList>
    </citation>
    <scope>NUCLEOTIDE SEQUENCE [LARGE SCALE GENOMIC DNA]</scope>
    <source>
        <strain evidence="2 3">DSM 22857</strain>
    </source>
</reference>
<dbReference type="RefSeq" id="WP_104435616.1">
    <property type="nucleotide sequence ID" value="NZ_PTJD01000020.1"/>
</dbReference>
<gene>
    <name evidence="2" type="ORF">CLV92_12022</name>
</gene>
<feature type="region of interest" description="Disordered" evidence="1">
    <location>
        <begin position="230"/>
        <end position="251"/>
    </location>
</feature>
<sequence length="251" mass="26229">MFDHHDPQQPSQNCPPGESVLEQLLTRRLAEAHADALQLATGDRHHVYAHRVPAMNVAALREALHGLPGHLAVTAAVATHPGSDQTLRQVLAYTDVVQTSAADGTPDLEGGPALRFAFPGELPHPDSNSNSNRGSDGGSDSGSRSEGGAMSVAALRHVLEGTAGELPVSVHVSPARGSQELLRQVPLRLDLAVVDLPDGSCALEQAVVLRCDFPTGTYLLITEDCAQDSTEGGIEGGAAPIGDRSDRGAQR</sequence>
<keyword evidence="3" id="KW-1185">Reference proteome</keyword>
<name>A0A2S6ICK8_9ACTN</name>
<feature type="region of interest" description="Disordered" evidence="1">
    <location>
        <begin position="102"/>
        <end position="149"/>
    </location>
</feature>
<evidence type="ECO:0000256" key="1">
    <source>
        <dbReference type="SAM" id="MobiDB-lite"/>
    </source>
</evidence>
<accession>A0A2S6ICK8</accession>
<dbReference type="Pfam" id="PF19735">
    <property type="entry name" value="DUF6225"/>
    <property type="match status" value="1"/>
</dbReference>
<organism evidence="2 3">
    <name type="scientific">Kineococcus xinjiangensis</name>
    <dbReference type="NCBI Taxonomy" id="512762"/>
    <lineage>
        <taxon>Bacteria</taxon>
        <taxon>Bacillati</taxon>
        <taxon>Actinomycetota</taxon>
        <taxon>Actinomycetes</taxon>
        <taxon>Kineosporiales</taxon>
        <taxon>Kineosporiaceae</taxon>
        <taxon>Kineococcus</taxon>
    </lineage>
</organism>
<dbReference type="InterPro" id="IPR045772">
    <property type="entry name" value="DUF6225"/>
</dbReference>
<dbReference type="Proteomes" id="UP000239485">
    <property type="component" value="Unassembled WGS sequence"/>
</dbReference>
<proteinExistence type="predicted"/>